<dbReference type="AlphaFoldDB" id="A0AA37LZ61"/>
<evidence type="ECO:0000313" key="2">
    <source>
        <dbReference type="EMBL" id="GJC89276.1"/>
    </source>
</evidence>
<sequence length="128" mass="13917">MAGICVYAKHGKRPRSRASVANCTAALPGYTVLFHDTRLPVQPLLAPVGPGRFDPWFFNRLTHSRAISTAITSETPERILLFPCVLASCGSVVDTRLLGLGWGARDGDDGNSLRKREQEDHLSATSRA</sequence>
<reference evidence="2 3" key="1">
    <citation type="submission" date="2021-07" db="EMBL/GenBank/DDBJ databases">
        <title>Genome data of Colletotrichum spaethianum.</title>
        <authorList>
            <person name="Utami Y.D."/>
            <person name="Hiruma K."/>
        </authorList>
    </citation>
    <scope>NUCLEOTIDE SEQUENCE [LARGE SCALE GENOMIC DNA]</scope>
    <source>
        <strain evidence="2 3">MAFF 242679</strain>
    </source>
</reference>
<gene>
    <name evidence="2" type="ORF">ColLi_12114</name>
</gene>
<keyword evidence="3" id="KW-1185">Reference proteome</keyword>
<dbReference type="EMBL" id="BPPX01000039">
    <property type="protein sequence ID" value="GJC89276.1"/>
    <property type="molecule type" value="Genomic_DNA"/>
</dbReference>
<accession>A0AA37LZ61</accession>
<comment type="caution">
    <text evidence="2">The sequence shown here is derived from an EMBL/GenBank/DDBJ whole genome shotgun (WGS) entry which is preliminary data.</text>
</comment>
<evidence type="ECO:0000313" key="3">
    <source>
        <dbReference type="Proteomes" id="UP001055172"/>
    </source>
</evidence>
<evidence type="ECO:0000256" key="1">
    <source>
        <dbReference type="SAM" id="MobiDB-lite"/>
    </source>
</evidence>
<name>A0AA37LZ61_9PEZI</name>
<organism evidence="2 3">
    <name type="scientific">Colletotrichum liriopes</name>
    <dbReference type="NCBI Taxonomy" id="708192"/>
    <lineage>
        <taxon>Eukaryota</taxon>
        <taxon>Fungi</taxon>
        <taxon>Dikarya</taxon>
        <taxon>Ascomycota</taxon>
        <taxon>Pezizomycotina</taxon>
        <taxon>Sordariomycetes</taxon>
        <taxon>Hypocreomycetidae</taxon>
        <taxon>Glomerellales</taxon>
        <taxon>Glomerellaceae</taxon>
        <taxon>Colletotrichum</taxon>
        <taxon>Colletotrichum spaethianum species complex</taxon>
    </lineage>
</organism>
<dbReference type="Proteomes" id="UP001055172">
    <property type="component" value="Unassembled WGS sequence"/>
</dbReference>
<proteinExistence type="predicted"/>
<feature type="region of interest" description="Disordered" evidence="1">
    <location>
        <begin position="102"/>
        <end position="128"/>
    </location>
</feature>
<protein>
    <submittedName>
        <fullName evidence="2">Uncharacterized protein</fullName>
    </submittedName>
</protein>
<feature type="compositionally biased region" description="Basic and acidic residues" evidence="1">
    <location>
        <begin position="105"/>
        <end position="122"/>
    </location>
</feature>